<feature type="domain" description="Lipid/polyisoprenoid-binding YceI-like" evidence="1">
    <location>
        <begin position="33"/>
        <end position="197"/>
    </location>
</feature>
<dbReference type="EMBL" id="UOEJ01000238">
    <property type="protein sequence ID" value="VAW06399.1"/>
    <property type="molecule type" value="Genomic_DNA"/>
</dbReference>
<dbReference type="Pfam" id="PF04264">
    <property type="entry name" value="YceI"/>
    <property type="match status" value="1"/>
</dbReference>
<dbReference type="PANTHER" id="PTHR34406">
    <property type="entry name" value="PROTEIN YCEI"/>
    <property type="match status" value="1"/>
</dbReference>
<dbReference type="Gene3D" id="2.40.128.110">
    <property type="entry name" value="Lipid/polyisoprenoid-binding, YceI-like"/>
    <property type="match status" value="1"/>
</dbReference>
<dbReference type="InterPro" id="IPR007372">
    <property type="entry name" value="Lipid/polyisoprenoid-bd_YceI"/>
</dbReference>
<name>A0A3B0T223_9ZZZZ</name>
<dbReference type="PANTHER" id="PTHR34406:SF1">
    <property type="entry name" value="PROTEIN YCEI"/>
    <property type="match status" value="1"/>
</dbReference>
<evidence type="ECO:0000259" key="1">
    <source>
        <dbReference type="SMART" id="SM00867"/>
    </source>
</evidence>
<dbReference type="SMART" id="SM00867">
    <property type="entry name" value="YceI"/>
    <property type="match status" value="1"/>
</dbReference>
<dbReference type="InterPro" id="IPR036761">
    <property type="entry name" value="TTHA0802/YceI-like_sf"/>
</dbReference>
<evidence type="ECO:0000313" key="2">
    <source>
        <dbReference type="EMBL" id="VAW06399.1"/>
    </source>
</evidence>
<protein>
    <submittedName>
        <fullName evidence="2">Protein yceI</fullName>
    </submittedName>
</protein>
<gene>
    <name evidence="2" type="ORF">MNBD_ALPHA01-370</name>
</gene>
<reference evidence="2" key="1">
    <citation type="submission" date="2018-06" db="EMBL/GenBank/DDBJ databases">
        <authorList>
            <person name="Zhirakovskaya E."/>
        </authorList>
    </citation>
    <scope>NUCLEOTIDE SEQUENCE</scope>
</reference>
<proteinExistence type="predicted"/>
<dbReference type="SUPFAM" id="SSF101874">
    <property type="entry name" value="YceI-like"/>
    <property type="match status" value="1"/>
</dbReference>
<sequence>MITRYFLKAAMAVLILFSPVAALAEVKITGKEIYHFDKSHTNIMWFASHMGFSDSMGQFMDYDGKIILDHDNPDQSSVSFTLKTASIMTGLPEFDKHLKTADFFDVERYPTARFVSKKITLLGENLAQVEGDFTLLDRTLPLVLKVRLNKRAMDIPKNIMRTGFSVKTTIKRSRWGMKKYLPFVGDQVKIRIEAEALISQ</sequence>
<organism evidence="2">
    <name type="scientific">hydrothermal vent metagenome</name>
    <dbReference type="NCBI Taxonomy" id="652676"/>
    <lineage>
        <taxon>unclassified sequences</taxon>
        <taxon>metagenomes</taxon>
        <taxon>ecological metagenomes</taxon>
    </lineage>
</organism>
<dbReference type="AlphaFoldDB" id="A0A3B0T223"/>
<accession>A0A3B0T223</accession>